<proteinExistence type="predicted"/>
<accession>A0A6M1LRD3</accession>
<evidence type="ECO:0000313" key="3">
    <source>
        <dbReference type="Proteomes" id="UP000475385"/>
    </source>
</evidence>
<dbReference type="GO" id="GO:0000150">
    <property type="term" value="F:DNA strand exchange activity"/>
    <property type="evidence" value="ECO:0007669"/>
    <property type="project" value="TreeGrafter"/>
</dbReference>
<reference evidence="2 3" key="2">
    <citation type="submission" date="2020-03" db="EMBL/GenBank/DDBJ databases">
        <title>Roseomonas stagni sp. nov., isolated from pond water in Japan.</title>
        <authorList>
            <person name="Furuhata K."/>
            <person name="Miyamoto H."/>
            <person name="Goto K."/>
        </authorList>
    </citation>
    <scope>NUCLEOTIDE SEQUENCE [LARGE SCALE GENOMIC DNA]</scope>
    <source>
        <strain evidence="2 3">PeD5</strain>
    </source>
</reference>
<feature type="domain" description="Recombinase zinc beta ribbon" evidence="1">
    <location>
        <begin position="55"/>
        <end position="108"/>
    </location>
</feature>
<sequence length="291" mass="31785">MWIRCEVPALRVVDAELWVAAQERLAASRRATLAPRQDRTSAGAALAALRRPPSLLSGLVRCGLCGGNYAVAAQERRLRCTNNKERGTCTNNRSVREHDLEDRVFAAFRERLLSVDMVEAFVAAYRAEAQEWLRRQNAERRRLGAEQQTVVGRIRRIMDAIAAVGHSKALLEELATLEARQAQLEADAQAAERPLEVPDLDPDLTDLYRRRVEDLRSALADPETTAAAREALRALLVAITISPPPEPRGKVLVALEGCLEPLSRAGQIGPGKTGIVSLVAASGLEPLTPAL</sequence>
<protein>
    <recommendedName>
        <fullName evidence="1">Recombinase zinc beta ribbon domain-containing protein</fullName>
    </recommendedName>
</protein>
<dbReference type="InterPro" id="IPR025827">
    <property type="entry name" value="Zn_ribbon_recom_dom"/>
</dbReference>
<evidence type="ECO:0000259" key="1">
    <source>
        <dbReference type="Pfam" id="PF13408"/>
    </source>
</evidence>
<gene>
    <name evidence="2" type="ORF">G3576_21385</name>
</gene>
<dbReference type="PANTHER" id="PTHR30461:SF23">
    <property type="entry name" value="DNA RECOMBINASE-RELATED"/>
    <property type="match status" value="1"/>
</dbReference>
<evidence type="ECO:0000313" key="2">
    <source>
        <dbReference type="EMBL" id="NGM22582.1"/>
    </source>
</evidence>
<organism evidence="2 3">
    <name type="scientific">Falsiroseomonas algicola</name>
    <dbReference type="NCBI Taxonomy" id="2716930"/>
    <lineage>
        <taxon>Bacteria</taxon>
        <taxon>Pseudomonadati</taxon>
        <taxon>Pseudomonadota</taxon>
        <taxon>Alphaproteobacteria</taxon>
        <taxon>Acetobacterales</taxon>
        <taxon>Roseomonadaceae</taxon>
        <taxon>Falsiroseomonas</taxon>
    </lineage>
</organism>
<dbReference type="Pfam" id="PF13408">
    <property type="entry name" value="Zn_ribbon_recom"/>
    <property type="match status" value="1"/>
</dbReference>
<dbReference type="EMBL" id="JAAIKB010000010">
    <property type="protein sequence ID" value="NGM22582.1"/>
    <property type="molecule type" value="Genomic_DNA"/>
</dbReference>
<dbReference type="InterPro" id="IPR050639">
    <property type="entry name" value="SSR_resolvase"/>
</dbReference>
<dbReference type="Proteomes" id="UP000475385">
    <property type="component" value="Unassembled WGS sequence"/>
</dbReference>
<dbReference type="PANTHER" id="PTHR30461">
    <property type="entry name" value="DNA-INVERTASE FROM LAMBDOID PROPHAGE"/>
    <property type="match status" value="1"/>
</dbReference>
<reference evidence="2 3" key="1">
    <citation type="submission" date="2020-02" db="EMBL/GenBank/DDBJ databases">
        <authorList>
            <person name="Kim H.M."/>
            <person name="Jeon C.O."/>
        </authorList>
    </citation>
    <scope>NUCLEOTIDE SEQUENCE [LARGE SCALE GENOMIC DNA]</scope>
    <source>
        <strain evidence="2 3">PeD5</strain>
    </source>
</reference>
<comment type="caution">
    <text evidence="2">The sequence shown here is derived from an EMBL/GenBank/DDBJ whole genome shotgun (WGS) entry which is preliminary data.</text>
</comment>
<keyword evidence="3" id="KW-1185">Reference proteome</keyword>
<name>A0A6M1LRD3_9PROT</name>
<dbReference type="AlphaFoldDB" id="A0A6M1LRD3"/>